<dbReference type="RefSeq" id="WP_009139364.1">
    <property type="nucleotide sequence ID" value="NZ_JH815198.1"/>
</dbReference>
<organism evidence="3 4">
    <name type="scientific">Slackia piriformis YIT 12062</name>
    <dbReference type="NCBI Taxonomy" id="742818"/>
    <lineage>
        <taxon>Bacteria</taxon>
        <taxon>Bacillati</taxon>
        <taxon>Actinomycetota</taxon>
        <taxon>Coriobacteriia</taxon>
        <taxon>Eggerthellales</taxon>
        <taxon>Eggerthellaceae</taxon>
        <taxon>Slackia</taxon>
    </lineage>
</organism>
<evidence type="ECO:0000256" key="2">
    <source>
        <dbReference type="SAM" id="Phobius"/>
    </source>
</evidence>
<sequence>MDFVGMVMFAVLVALCVFFIVCGIQFGRGKWLGLVIKQKPASTKAHPSKKNGNARKEERAKKRQEEERLAIGASLSYVMFAAAFASFLQIMSQVLMFADIQPFATIMFALTFASYIGVFFLLFRTIRKIQRR</sequence>
<dbReference type="HOGENOM" id="CLU_1915709_0_0_11"/>
<reference evidence="3 4" key="1">
    <citation type="submission" date="2012-08" db="EMBL/GenBank/DDBJ databases">
        <title>The Genome Sequence of Slackia piriformis YIT 12062.</title>
        <authorList>
            <consortium name="The Broad Institute Genome Sequencing Platform"/>
            <person name="Earl A."/>
            <person name="Ward D."/>
            <person name="Feldgarden M."/>
            <person name="Gevers D."/>
            <person name="Morotomi M."/>
            <person name="Walker B."/>
            <person name="Young S.K."/>
            <person name="Zeng Q."/>
            <person name="Gargeya S."/>
            <person name="Fitzgerald M."/>
            <person name="Haas B."/>
            <person name="Abouelleil A."/>
            <person name="Alvarado L."/>
            <person name="Arachchi H.M."/>
            <person name="Berlin A.M."/>
            <person name="Chapman S.B."/>
            <person name="Goldberg J."/>
            <person name="Griggs A."/>
            <person name="Gujja S."/>
            <person name="Hansen M."/>
            <person name="Howarth C."/>
            <person name="Imamovic A."/>
            <person name="Larimer J."/>
            <person name="McCowen C."/>
            <person name="Montmayeur A."/>
            <person name="Murphy C."/>
            <person name="Neiman D."/>
            <person name="Pearson M."/>
            <person name="Priest M."/>
            <person name="Roberts A."/>
            <person name="Saif S."/>
            <person name="Shea T."/>
            <person name="Sisk P."/>
            <person name="Sykes S."/>
            <person name="Wortman J."/>
            <person name="Nusbaum C."/>
            <person name="Birren B."/>
        </authorList>
    </citation>
    <scope>NUCLEOTIDE SEQUENCE [LARGE SCALE GENOMIC DNA]</scope>
    <source>
        <strain evidence="3 4">YIT 12062</strain>
    </source>
</reference>
<keyword evidence="4" id="KW-1185">Reference proteome</keyword>
<name>K0Z8G8_9ACTN</name>
<feature type="transmembrane region" description="Helical" evidence="2">
    <location>
        <begin position="6"/>
        <end position="27"/>
    </location>
</feature>
<proteinExistence type="predicted"/>
<feature type="compositionally biased region" description="Basic and acidic residues" evidence="1">
    <location>
        <begin position="54"/>
        <end position="65"/>
    </location>
</feature>
<evidence type="ECO:0000313" key="3">
    <source>
        <dbReference type="EMBL" id="EJZ83645.1"/>
    </source>
</evidence>
<dbReference type="AlphaFoldDB" id="K0Z8G8"/>
<keyword evidence="2" id="KW-0472">Membrane</keyword>
<feature type="transmembrane region" description="Helical" evidence="2">
    <location>
        <begin position="103"/>
        <end position="123"/>
    </location>
</feature>
<evidence type="ECO:0000256" key="1">
    <source>
        <dbReference type="SAM" id="MobiDB-lite"/>
    </source>
</evidence>
<feature type="region of interest" description="Disordered" evidence="1">
    <location>
        <begin position="39"/>
        <end position="65"/>
    </location>
</feature>
<evidence type="ECO:0000313" key="4">
    <source>
        <dbReference type="Proteomes" id="UP000006069"/>
    </source>
</evidence>
<accession>K0Z8G8</accession>
<feature type="transmembrane region" description="Helical" evidence="2">
    <location>
        <begin position="69"/>
        <end position="91"/>
    </location>
</feature>
<comment type="caution">
    <text evidence="3">The sequence shown here is derived from an EMBL/GenBank/DDBJ whole genome shotgun (WGS) entry which is preliminary data.</text>
</comment>
<keyword evidence="2" id="KW-0812">Transmembrane</keyword>
<dbReference type="Proteomes" id="UP000006069">
    <property type="component" value="Unassembled WGS sequence"/>
</dbReference>
<gene>
    <name evidence="3" type="ORF">HMPREF9451_01165</name>
</gene>
<dbReference type="PATRIC" id="fig|742818.3.peg.1222"/>
<keyword evidence="2" id="KW-1133">Transmembrane helix</keyword>
<dbReference type="EMBL" id="ADMD01000007">
    <property type="protein sequence ID" value="EJZ83645.1"/>
    <property type="molecule type" value="Genomic_DNA"/>
</dbReference>
<protein>
    <submittedName>
        <fullName evidence="3">Uncharacterized protein</fullName>
    </submittedName>
</protein>
<dbReference type="InParanoid" id="K0Z8G8"/>